<feature type="domain" description="Acyl-CoA oxidase C-terminal" evidence="6">
    <location>
        <begin position="472"/>
        <end position="572"/>
    </location>
</feature>
<dbReference type="InterPro" id="IPR046373">
    <property type="entry name" value="Acyl-CoA_Oxase/DH_mid-dom_sf"/>
</dbReference>
<dbReference type="Gene3D" id="2.40.110.10">
    <property type="entry name" value="Butyryl-CoA Dehydrogenase, subunit A, domain 2"/>
    <property type="match status" value="1"/>
</dbReference>
<comment type="caution">
    <text evidence="8">The sequence shown here is derived from an EMBL/GenBank/DDBJ whole genome shotgun (WGS) entry which is preliminary data.</text>
</comment>
<dbReference type="InterPro" id="IPR012258">
    <property type="entry name" value="Acyl-CoA_oxidase"/>
</dbReference>
<dbReference type="SUPFAM" id="SSF56645">
    <property type="entry name" value="Acyl-CoA dehydrogenase NM domain-like"/>
    <property type="match status" value="1"/>
</dbReference>
<comment type="similarity">
    <text evidence="2">Belongs to the acyl-CoA oxidase family.</text>
</comment>
<dbReference type="Proteomes" id="UP000179642">
    <property type="component" value="Unassembled WGS sequence"/>
</dbReference>
<proteinExistence type="inferred from homology"/>
<accession>A0A1S2Q019</accession>
<dbReference type="GO" id="GO:0003997">
    <property type="term" value="F:acyl-CoA oxidase activity"/>
    <property type="evidence" value="ECO:0007669"/>
    <property type="project" value="InterPro"/>
</dbReference>
<comment type="cofactor">
    <cofactor evidence="1">
        <name>FAD</name>
        <dbReference type="ChEBI" id="CHEBI:57692"/>
    </cofactor>
</comment>
<evidence type="ECO:0000259" key="6">
    <source>
        <dbReference type="Pfam" id="PF01756"/>
    </source>
</evidence>
<dbReference type="InterPro" id="IPR055060">
    <property type="entry name" value="ACOX_C_alpha1"/>
</dbReference>
<dbReference type="SUPFAM" id="SSF47203">
    <property type="entry name" value="Acyl-CoA dehydrogenase C-terminal domain-like"/>
    <property type="match status" value="2"/>
</dbReference>
<dbReference type="GO" id="GO:0055088">
    <property type="term" value="P:lipid homeostasis"/>
    <property type="evidence" value="ECO:0007669"/>
    <property type="project" value="TreeGrafter"/>
</dbReference>
<dbReference type="Pfam" id="PF01756">
    <property type="entry name" value="ACOX"/>
    <property type="match status" value="1"/>
</dbReference>
<reference evidence="8 9" key="1">
    <citation type="submission" date="2016-10" db="EMBL/GenBank/DDBJ databases">
        <title>Genome sequence of Streptomyces sp. MUSC 1.</title>
        <authorList>
            <person name="Lee L.-H."/>
            <person name="Ser H.-L."/>
            <person name="Law J.W.-F."/>
        </authorList>
    </citation>
    <scope>NUCLEOTIDE SEQUENCE [LARGE SCALE GENOMIC DNA]</scope>
    <source>
        <strain evidence="8 9">MUSC 1</strain>
    </source>
</reference>
<evidence type="ECO:0000256" key="5">
    <source>
        <dbReference type="ARBA" id="ARBA00023002"/>
    </source>
</evidence>
<dbReference type="EMBL" id="MLYO01000052">
    <property type="protein sequence ID" value="OIJ99096.1"/>
    <property type="molecule type" value="Genomic_DNA"/>
</dbReference>
<dbReference type="OrthoDB" id="1144545at2"/>
<dbReference type="InterPro" id="IPR002655">
    <property type="entry name" value="Acyl-CoA_oxidase_C"/>
</dbReference>
<sequence>MTADLTRVLFEGRFDQVHAPWRDLFSNPIFHHRELPPEERMALSYERLRHVNKSVNDGDGPEILPRDATRLTALHEWVGPVDPGLGTILSIHYNLVLGSLLDAKGAHDLRPFLDMDRIGVYLCTELAHGNSAALMETTATYDPVSREFILHTPRPEAAKFMPNTSPVGGPKTALVAARLITGSQDQGVHLFLVPLHDETGQCLPGITIERLPQTTSAPVDHSMTTFAGVRLPHEAMLQADHGRLTPDGVYTSTVGSARKRFLASVSRVTVGKLCMQAYHLGATRHALTVAVRYAHSRHTSSGTRRGTVPLWQHRSHHAPLIDALATSYAATFLHRTAVRKWEQAVTEADRDDAERLAAITKGWITWRGRQVMTECRERCGAQGLFLANGIAGQLAAGEGAITAEGDNKVIWVKAGMEMLLGNYTPKPLRPGPSDLNSPEALQDLLADTERIWHERARVRSRSPRPGGVLDRTVLPVLQLVDAHAHYLAAEGLLTAARQTTRRQTGRLLYALHRLFALRHIADHSGDLLAAGRLESGQVLALPDTIEDVIDELAPHGLVLANGQAVSERLLLSHPIMAAGTEQ</sequence>
<keyword evidence="5" id="KW-0560">Oxidoreductase</keyword>
<dbReference type="Pfam" id="PF22924">
    <property type="entry name" value="ACOX_C_alpha1"/>
    <property type="match status" value="1"/>
</dbReference>
<evidence type="ECO:0000256" key="2">
    <source>
        <dbReference type="ARBA" id="ARBA00006288"/>
    </source>
</evidence>
<dbReference type="GO" id="GO:0033540">
    <property type="term" value="P:fatty acid beta-oxidation using acyl-CoA oxidase"/>
    <property type="evidence" value="ECO:0007669"/>
    <property type="project" value="TreeGrafter"/>
</dbReference>
<dbReference type="PIRSF" id="PIRSF000168">
    <property type="entry name" value="Acyl-CoA_oxidase"/>
    <property type="match status" value="1"/>
</dbReference>
<dbReference type="Gene3D" id="1.20.140.10">
    <property type="entry name" value="Butyryl-CoA Dehydrogenase, subunit A, domain 3"/>
    <property type="match status" value="2"/>
</dbReference>
<gene>
    <name evidence="8" type="ORF">BIV23_29130</name>
</gene>
<dbReference type="AlphaFoldDB" id="A0A1S2Q019"/>
<dbReference type="PANTHER" id="PTHR10909:SF382">
    <property type="entry name" value="ACYL-COENZYME A OXIDASE"/>
    <property type="match status" value="1"/>
</dbReference>
<keyword evidence="3" id="KW-0285">Flavoprotein</keyword>
<dbReference type="InterPro" id="IPR009100">
    <property type="entry name" value="AcylCoA_DH/oxidase_NM_dom_sf"/>
</dbReference>
<name>A0A1S2Q019_9ACTN</name>
<evidence type="ECO:0000313" key="8">
    <source>
        <dbReference type="EMBL" id="OIJ99096.1"/>
    </source>
</evidence>
<dbReference type="PANTHER" id="PTHR10909">
    <property type="entry name" value="ELECTRON TRANSPORT OXIDOREDUCTASE"/>
    <property type="match status" value="1"/>
</dbReference>
<dbReference type="InterPro" id="IPR036250">
    <property type="entry name" value="AcylCo_DH-like_C"/>
</dbReference>
<evidence type="ECO:0000256" key="1">
    <source>
        <dbReference type="ARBA" id="ARBA00001974"/>
    </source>
</evidence>
<dbReference type="GO" id="GO:0005504">
    <property type="term" value="F:fatty acid binding"/>
    <property type="evidence" value="ECO:0007669"/>
    <property type="project" value="TreeGrafter"/>
</dbReference>
<evidence type="ECO:0000313" key="9">
    <source>
        <dbReference type="Proteomes" id="UP000179642"/>
    </source>
</evidence>
<dbReference type="GO" id="GO:0071949">
    <property type="term" value="F:FAD binding"/>
    <property type="evidence" value="ECO:0007669"/>
    <property type="project" value="InterPro"/>
</dbReference>
<feature type="domain" description="Acyl-CoA oxidase C-alpha1" evidence="7">
    <location>
        <begin position="278"/>
        <end position="414"/>
    </location>
</feature>
<evidence type="ECO:0000256" key="3">
    <source>
        <dbReference type="ARBA" id="ARBA00022630"/>
    </source>
</evidence>
<evidence type="ECO:0000256" key="4">
    <source>
        <dbReference type="ARBA" id="ARBA00022827"/>
    </source>
</evidence>
<protein>
    <submittedName>
        <fullName evidence="8">Acyl-CoA oxidase</fullName>
    </submittedName>
</protein>
<evidence type="ECO:0000259" key="7">
    <source>
        <dbReference type="Pfam" id="PF22924"/>
    </source>
</evidence>
<organism evidence="8 9">
    <name type="scientific">Streptomyces monashensis</name>
    <dbReference type="NCBI Taxonomy" id="1678012"/>
    <lineage>
        <taxon>Bacteria</taxon>
        <taxon>Bacillati</taxon>
        <taxon>Actinomycetota</taxon>
        <taxon>Actinomycetes</taxon>
        <taxon>Kitasatosporales</taxon>
        <taxon>Streptomycetaceae</taxon>
        <taxon>Streptomyces</taxon>
    </lineage>
</organism>
<keyword evidence="9" id="KW-1185">Reference proteome</keyword>
<keyword evidence="4" id="KW-0274">FAD</keyword>